<reference evidence="1 2" key="1">
    <citation type="journal article" date="2022" name="Nat. Ecol. Evol.">
        <title>A masculinizing supergene underlies an exaggerated male reproductive morph in a spider.</title>
        <authorList>
            <person name="Hendrickx F."/>
            <person name="De Corte Z."/>
            <person name="Sonet G."/>
            <person name="Van Belleghem S.M."/>
            <person name="Kostlbacher S."/>
            <person name="Vangestel C."/>
        </authorList>
    </citation>
    <scope>NUCLEOTIDE SEQUENCE [LARGE SCALE GENOMIC DNA]</scope>
    <source>
        <strain evidence="1">W744_W776</strain>
    </source>
</reference>
<accession>A0AAV6THI6</accession>
<dbReference type="AlphaFoldDB" id="A0AAV6THI6"/>
<evidence type="ECO:0000313" key="2">
    <source>
        <dbReference type="Proteomes" id="UP000827092"/>
    </source>
</evidence>
<evidence type="ECO:0008006" key="3">
    <source>
        <dbReference type="Google" id="ProtNLM"/>
    </source>
</evidence>
<feature type="non-terminal residue" evidence="1">
    <location>
        <position position="549"/>
    </location>
</feature>
<proteinExistence type="predicted"/>
<gene>
    <name evidence="1" type="ORF">JTE90_027698</name>
</gene>
<organism evidence="1 2">
    <name type="scientific">Oedothorax gibbosus</name>
    <dbReference type="NCBI Taxonomy" id="931172"/>
    <lineage>
        <taxon>Eukaryota</taxon>
        <taxon>Metazoa</taxon>
        <taxon>Ecdysozoa</taxon>
        <taxon>Arthropoda</taxon>
        <taxon>Chelicerata</taxon>
        <taxon>Arachnida</taxon>
        <taxon>Araneae</taxon>
        <taxon>Araneomorphae</taxon>
        <taxon>Entelegynae</taxon>
        <taxon>Araneoidea</taxon>
        <taxon>Linyphiidae</taxon>
        <taxon>Erigoninae</taxon>
        <taxon>Oedothorax</taxon>
    </lineage>
</organism>
<dbReference type="PANTHER" id="PTHR33053">
    <property type="entry name" value="PROTEIN, PUTATIVE-RELATED"/>
    <property type="match status" value="1"/>
</dbReference>
<keyword evidence="2" id="KW-1185">Reference proteome</keyword>
<protein>
    <recommendedName>
        <fullName evidence="3">DUF4218 domain-containing protein</fullName>
    </recommendedName>
</protein>
<dbReference type="EMBL" id="JAFNEN010004374">
    <property type="protein sequence ID" value="KAG8171141.1"/>
    <property type="molecule type" value="Genomic_DNA"/>
</dbReference>
<sequence>MVFSDTNVKLRSGESFAAKEQPEHHNSSSPLQKLDIGQVTKFPYDPMHLVYLGVMRRLLYRWKGVCSSHLGFCQRPKISVKDRLLLSERLVSVQKIWPSDFNRKPRSLEELDFLKATELRQFLLYIGPNVLKDILTETYNDHFMCLFVAIHILNSKDYKEKNSCANTLLTSFVEMSASLYGKDFQVYNVHSLIHLPEDSLHLGPLHSFSAFAFENYMQTLKSMLKKPHYLQQVVKRTLEKQMWSQPDRSLEDPTLQFEVIDSSKCISPDLPDGGLKGIHYSSAKCHLFKLATNVKDSFVILKDHRIFQIFNIVKQSNDIYLVAKFFKKTKSFYDFPIQLSDINFFQVENLSKKIVVCNISAVAMEVVLLQHKDVFAVVPINHSRSLFPYCIVQFTIDQTVTVIPTGWLRNAQCWWPQESVKRHILFNSEPDVNSWSSFAFKVVHYSRTYATADVSITFFETITDIVLYSEDESQSLLTEPPSTKEKALLHTILEKVMQLSSEVKELKKLQPITSGQQSMENIDYLPLSSSEEMIQLNEDLEEANKFNKL</sequence>
<dbReference type="Proteomes" id="UP000827092">
    <property type="component" value="Unassembled WGS sequence"/>
</dbReference>
<comment type="caution">
    <text evidence="1">The sequence shown here is derived from an EMBL/GenBank/DDBJ whole genome shotgun (WGS) entry which is preliminary data.</text>
</comment>
<name>A0AAV6THI6_9ARAC</name>
<evidence type="ECO:0000313" key="1">
    <source>
        <dbReference type="EMBL" id="KAG8171141.1"/>
    </source>
</evidence>